<keyword evidence="4 6" id="KW-1133">Transmembrane helix</keyword>
<feature type="transmembrane region" description="Helical" evidence="6">
    <location>
        <begin position="116"/>
        <end position="136"/>
    </location>
</feature>
<dbReference type="OrthoDB" id="128422at2"/>
<keyword evidence="8" id="KW-1185">Reference proteome</keyword>
<comment type="subcellular location">
    <subcellularLocation>
        <location evidence="1">Cell membrane</location>
        <topology evidence="1">Multi-pass membrane protein</topology>
    </subcellularLocation>
</comment>
<accession>A0A1G8J4A7</accession>
<evidence type="ECO:0000256" key="5">
    <source>
        <dbReference type="ARBA" id="ARBA00023136"/>
    </source>
</evidence>
<feature type="transmembrane region" description="Helical" evidence="6">
    <location>
        <begin position="85"/>
        <end position="104"/>
    </location>
</feature>
<keyword evidence="3 6" id="KW-0812">Transmembrane</keyword>
<dbReference type="Proteomes" id="UP000199017">
    <property type="component" value="Unassembled WGS sequence"/>
</dbReference>
<feature type="transmembrane region" description="Helical" evidence="6">
    <location>
        <begin position="52"/>
        <end position="73"/>
    </location>
</feature>
<dbReference type="RefSeq" id="WP_091584896.1">
    <property type="nucleotide sequence ID" value="NZ_FNDU01000006.1"/>
</dbReference>
<dbReference type="STRING" id="930129.SAMN05216352_10628"/>
<name>A0A1G8J4A7_9BACI</name>
<dbReference type="NCBIfam" id="TIGR02737">
    <property type="entry name" value="caa3_CtaG"/>
    <property type="match status" value="1"/>
</dbReference>
<dbReference type="EMBL" id="FNDU01000006">
    <property type="protein sequence ID" value="SDI25807.1"/>
    <property type="molecule type" value="Genomic_DNA"/>
</dbReference>
<dbReference type="GO" id="GO:0005886">
    <property type="term" value="C:plasma membrane"/>
    <property type="evidence" value="ECO:0007669"/>
    <property type="project" value="UniProtKB-SubCell"/>
</dbReference>
<feature type="transmembrane region" description="Helical" evidence="6">
    <location>
        <begin position="12"/>
        <end position="32"/>
    </location>
</feature>
<dbReference type="InterPro" id="IPR019108">
    <property type="entry name" value="Caa3_assmbl_CtaG-rel"/>
</dbReference>
<protein>
    <submittedName>
        <fullName evidence="7">Putative membrane protein</fullName>
    </submittedName>
</protein>
<evidence type="ECO:0000256" key="1">
    <source>
        <dbReference type="ARBA" id="ARBA00004651"/>
    </source>
</evidence>
<reference evidence="7 8" key="1">
    <citation type="submission" date="2016-10" db="EMBL/GenBank/DDBJ databases">
        <authorList>
            <person name="de Groot N.N."/>
        </authorList>
    </citation>
    <scope>NUCLEOTIDE SEQUENCE [LARGE SCALE GENOMIC DNA]</scope>
    <source>
        <strain evidence="8">P4B,CCM 7963,CECT 7998,DSM 25260,IBRC-M 10614,KCTC 13821</strain>
    </source>
</reference>
<keyword evidence="2" id="KW-1003">Cell membrane</keyword>
<dbReference type="InterPro" id="IPR014108">
    <property type="entry name" value="Caa3-assmbl_CtaG"/>
</dbReference>
<organism evidence="7 8">
    <name type="scientific">Alteribacillus bidgolensis</name>
    <dbReference type="NCBI Taxonomy" id="930129"/>
    <lineage>
        <taxon>Bacteria</taxon>
        <taxon>Bacillati</taxon>
        <taxon>Bacillota</taxon>
        <taxon>Bacilli</taxon>
        <taxon>Bacillales</taxon>
        <taxon>Bacillaceae</taxon>
        <taxon>Alteribacillus</taxon>
    </lineage>
</organism>
<proteinExistence type="predicted"/>
<evidence type="ECO:0000256" key="4">
    <source>
        <dbReference type="ARBA" id="ARBA00022989"/>
    </source>
</evidence>
<evidence type="ECO:0000313" key="8">
    <source>
        <dbReference type="Proteomes" id="UP000199017"/>
    </source>
</evidence>
<keyword evidence="5 6" id="KW-0472">Membrane</keyword>
<evidence type="ECO:0000256" key="6">
    <source>
        <dbReference type="SAM" id="Phobius"/>
    </source>
</evidence>
<dbReference type="Pfam" id="PF09678">
    <property type="entry name" value="Caa3_CtaG"/>
    <property type="match status" value="1"/>
</dbReference>
<evidence type="ECO:0000256" key="2">
    <source>
        <dbReference type="ARBA" id="ARBA00022475"/>
    </source>
</evidence>
<sequence>MNEFFSTFTFRALWTPELIIVLAAVAFVYYWITVKTRHRFIGAEKISIKQKLCFLFGLLALYLGWGSPLYIAGHSIITIHMTQMVLAYFAAVPLLILSIPKWVLHTWVHKWTKKAYVTYRIVMSPVIGLIGFNALFSFYHIPMVFDSIMQAPVLHSLYQIALFGTAWLMWWHMLAPLPSTNQLSDFRRIAYIFGNGILITPACALIIFAGSPLYETYTNPAVWSNVMAYCLPPGAELPAGLMNNAGGGFSFLDPHPDQQLAGVVMKITQEFVYVTTIGYVFKQWLTKEKLQDGELTISDIPAHADHLKNR</sequence>
<evidence type="ECO:0000313" key="7">
    <source>
        <dbReference type="EMBL" id="SDI25807.1"/>
    </source>
</evidence>
<evidence type="ECO:0000256" key="3">
    <source>
        <dbReference type="ARBA" id="ARBA00022692"/>
    </source>
</evidence>
<feature type="transmembrane region" description="Helical" evidence="6">
    <location>
        <begin position="156"/>
        <end position="177"/>
    </location>
</feature>
<gene>
    <name evidence="7" type="ORF">SAMN05216352_10628</name>
</gene>
<dbReference type="AlphaFoldDB" id="A0A1G8J4A7"/>
<feature type="transmembrane region" description="Helical" evidence="6">
    <location>
        <begin position="189"/>
        <end position="210"/>
    </location>
</feature>